<dbReference type="EMBL" id="CP058579">
    <property type="protein sequence ID" value="QLG63559.1"/>
    <property type="molecule type" value="Genomic_DNA"/>
</dbReference>
<dbReference type="GeneID" id="56039438"/>
<evidence type="ECO:0000313" key="4">
    <source>
        <dbReference type="Proteomes" id="UP000509626"/>
    </source>
</evidence>
<reference evidence="3 4" key="1">
    <citation type="submission" date="2020-06" db="EMBL/GenBank/DDBJ databases">
        <title>NJ-3-1, isolated from saline soil.</title>
        <authorList>
            <person name="Cui H.L."/>
            <person name="Shi X."/>
        </authorList>
    </citation>
    <scope>NUCLEOTIDE SEQUENCE [LARGE SCALE GENOMIC DNA]</scope>
    <source>
        <strain evidence="3 4">NJ-3-1</strain>
    </source>
</reference>
<proteinExistence type="predicted"/>
<gene>
    <name evidence="3" type="ORF">HUG12_18225</name>
</gene>
<keyword evidence="4" id="KW-1185">Reference proteome</keyword>
<dbReference type="Proteomes" id="UP000509626">
    <property type="component" value="Chromosome"/>
</dbReference>
<dbReference type="AlphaFoldDB" id="A0A7D5QD43"/>
<organism evidence="3 4">
    <name type="scientific">Halorarum salinum</name>
    <dbReference type="NCBI Taxonomy" id="2743089"/>
    <lineage>
        <taxon>Archaea</taxon>
        <taxon>Methanobacteriati</taxon>
        <taxon>Methanobacteriota</taxon>
        <taxon>Stenosarchaea group</taxon>
        <taxon>Halobacteria</taxon>
        <taxon>Halobacteriales</taxon>
        <taxon>Haloferacaceae</taxon>
        <taxon>Halorarum</taxon>
    </lineage>
</organism>
<dbReference type="RefSeq" id="WP_179270143.1">
    <property type="nucleotide sequence ID" value="NZ_CP058579.1"/>
</dbReference>
<name>A0A7D5QD43_9EURY</name>
<sequence>MSTDDPPRLNVFGKAAAACLLLGLGLLLVGGTAYAWYAAGLLGAAVLAVAVAIGQSDSGTDGPAPDDRDRTDRRADREKEVEAFEDGFS</sequence>
<keyword evidence="2" id="KW-0812">Transmembrane</keyword>
<keyword evidence="2" id="KW-0472">Membrane</keyword>
<evidence type="ECO:0000313" key="3">
    <source>
        <dbReference type="EMBL" id="QLG63559.1"/>
    </source>
</evidence>
<evidence type="ECO:0000256" key="2">
    <source>
        <dbReference type="SAM" id="Phobius"/>
    </source>
</evidence>
<feature type="compositionally biased region" description="Basic and acidic residues" evidence="1">
    <location>
        <begin position="65"/>
        <end position="82"/>
    </location>
</feature>
<accession>A0A7D5QD43</accession>
<feature type="transmembrane region" description="Helical" evidence="2">
    <location>
        <begin position="35"/>
        <end position="53"/>
    </location>
</feature>
<keyword evidence="2" id="KW-1133">Transmembrane helix</keyword>
<dbReference type="KEGG" id="halu:HUG12_18225"/>
<feature type="region of interest" description="Disordered" evidence="1">
    <location>
        <begin position="55"/>
        <end position="89"/>
    </location>
</feature>
<evidence type="ECO:0000256" key="1">
    <source>
        <dbReference type="SAM" id="MobiDB-lite"/>
    </source>
</evidence>
<protein>
    <submittedName>
        <fullName evidence="3">Uncharacterized protein</fullName>
    </submittedName>
</protein>
<feature type="transmembrane region" description="Helical" evidence="2">
    <location>
        <begin position="12"/>
        <end position="29"/>
    </location>
</feature>